<sequence>MRLTRQSNYAIRTLIYCAVNAPGLSRVADIARAHAISELFLFKLIKPLVENGLIETVRGRRGGIKLGRPAEEITLLDTVRLTEESFSMAECFEDGDITCPLADSCDVNAALREALGAFFNVLESYTIADLASKRKSLRDRLGLKFEDMEPVLIREAAH</sequence>
<dbReference type="GO" id="GO:0005829">
    <property type="term" value="C:cytosol"/>
    <property type="evidence" value="ECO:0007669"/>
    <property type="project" value="TreeGrafter"/>
</dbReference>
<dbReference type="InterPro" id="IPR030489">
    <property type="entry name" value="TR_Rrf2-type_CS"/>
</dbReference>
<comment type="caution">
    <text evidence="2">The sequence shown here is derived from an EMBL/GenBank/DDBJ whole genome shotgun (WGS) entry which is preliminary data.</text>
</comment>
<keyword evidence="3" id="KW-1185">Reference proteome</keyword>
<organism evidence="2 3">
    <name type="scientific">Devosia insulae DS-56</name>
    <dbReference type="NCBI Taxonomy" id="1116389"/>
    <lineage>
        <taxon>Bacteria</taxon>
        <taxon>Pseudomonadati</taxon>
        <taxon>Pseudomonadota</taxon>
        <taxon>Alphaproteobacteria</taxon>
        <taxon>Hyphomicrobiales</taxon>
        <taxon>Devosiaceae</taxon>
        <taxon>Devosia</taxon>
    </lineage>
</organism>
<dbReference type="GO" id="GO:0003700">
    <property type="term" value="F:DNA-binding transcription factor activity"/>
    <property type="evidence" value="ECO:0007669"/>
    <property type="project" value="TreeGrafter"/>
</dbReference>
<dbReference type="InterPro" id="IPR000944">
    <property type="entry name" value="Tscrpt_reg_Rrf2"/>
</dbReference>
<dbReference type="AlphaFoldDB" id="A0A1E5XXI7"/>
<accession>A0A1E5XXI7</accession>
<dbReference type="InterPro" id="IPR036390">
    <property type="entry name" value="WH_DNA-bd_sf"/>
</dbReference>
<dbReference type="NCBIfam" id="NF008886">
    <property type="entry name" value="PRK11920.1"/>
    <property type="match status" value="1"/>
</dbReference>
<dbReference type="OrthoDB" id="9802344at2"/>
<evidence type="ECO:0000313" key="3">
    <source>
        <dbReference type="Proteomes" id="UP000095463"/>
    </source>
</evidence>
<dbReference type="PANTHER" id="PTHR33221:SF4">
    <property type="entry name" value="HTH-TYPE TRANSCRIPTIONAL REPRESSOR NSRR"/>
    <property type="match status" value="1"/>
</dbReference>
<dbReference type="PANTHER" id="PTHR33221">
    <property type="entry name" value="WINGED HELIX-TURN-HELIX TRANSCRIPTIONAL REGULATOR, RRF2 FAMILY"/>
    <property type="match status" value="1"/>
</dbReference>
<name>A0A1E5XXI7_9HYPH</name>
<reference evidence="2 3" key="1">
    <citation type="journal article" date="2015" name="Genome Announc.">
        <title>Genome Assemblies of Three Soil-Associated Devosia species: D. insulae, D. limi, and D. soli.</title>
        <authorList>
            <person name="Hassan Y.I."/>
            <person name="Lepp D."/>
            <person name="Zhou T."/>
        </authorList>
    </citation>
    <scope>NUCLEOTIDE SEQUENCE [LARGE SCALE GENOMIC DNA]</scope>
    <source>
        <strain evidence="2 3">DS-56</strain>
    </source>
</reference>
<protein>
    <submittedName>
        <fullName evidence="2">Iron-responsive transcriptional regulator</fullName>
    </submittedName>
</protein>
<dbReference type="Proteomes" id="UP000095463">
    <property type="component" value="Unassembled WGS sequence"/>
</dbReference>
<evidence type="ECO:0000313" key="2">
    <source>
        <dbReference type="EMBL" id="OEO33273.1"/>
    </source>
</evidence>
<dbReference type="Pfam" id="PF02082">
    <property type="entry name" value="Rrf2"/>
    <property type="match status" value="1"/>
</dbReference>
<dbReference type="NCBIfam" id="TIGR00738">
    <property type="entry name" value="rrf2_super"/>
    <property type="match status" value="1"/>
</dbReference>
<proteinExistence type="predicted"/>
<dbReference type="GO" id="GO:0003677">
    <property type="term" value="F:DNA binding"/>
    <property type="evidence" value="ECO:0007669"/>
    <property type="project" value="UniProtKB-KW"/>
</dbReference>
<keyword evidence="1" id="KW-0238">DNA-binding</keyword>
<dbReference type="PROSITE" id="PS01332">
    <property type="entry name" value="HTH_RRF2_1"/>
    <property type="match status" value="1"/>
</dbReference>
<dbReference type="Gene3D" id="1.10.10.10">
    <property type="entry name" value="Winged helix-like DNA-binding domain superfamily/Winged helix DNA-binding domain"/>
    <property type="match status" value="1"/>
</dbReference>
<evidence type="ECO:0000256" key="1">
    <source>
        <dbReference type="ARBA" id="ARBA00023125"/>
    </source>
</evidence>
<gene>
    <name evidence="2" type="primary">rirA</name>
    <name evidence="2" type="ORF">VW23_007455</name>
</gene>
<dbReference type="InterPro" id="IPR036388">
    <property type="entry name" value="WH-like_DNA-bd_sf"/>
</dbReference>
<dbReference type="PROSITE" id="PS51197">
    <property type="entry name" value="HTH_RRF2_2"/>
    <property type="match status" value="1"/>
</dbReference>
<dbReference type="EMBL" id="LAJE02000005">
    <property type="protein sequence ID" value="OEO33273.1"/>
    <property type="molecule type" value="Genomic_DNA"/>
</dbReference>
<dbReference type="RefSeq" id="WP_069907601.1">
    <property type="nucleotide sequence ID" value="NZ_LAJE02000005.1"/>
</dbReference>
<dbReference type="SUPFAM" id="SSF46785">
    <property type="entry name" value="Winged helix' DNA-binding domain"/>
    <property type="match status" value="1"/>
</dbReference>